<name>A0A7V8SWP3_9BACT</name>
<reference evidence="1" key="1">
    <citation type="submission" date="2020-06" db="EMBL/GenBank/DDBJ databases">
        <title>Legume-microbial interactions unlock mineral nutrients during tropical forest succession.</title>
        <authorList>
            <person name="Epihov D.Z."/>
        </authorList>
    </citation>
    <scope>NUCLEOTIDE SEQUENCE [LARGE SCALE GENOMIC DNA]</scope>
    <source>
        <strain evidence="1">Pan2503</strain>
    </source>
</reference>
<accession>A0A7V8SWP3</accession>
<proteinExistence type="predicted"/>
<keyword evidence="2" id="KW-1185">Reference proteome</keyword>
<evidence type="ECO:0000313" key="2">
    <source>
        <dbReference type="Proteomes" id="UP000567293"/>
    </source>
</evidence>
<evidence type="ECO:0000313" key="1">
    <source>
        <dbReference type="EMBL" id="MBA0085096.1"/>
    </source>
</evidence>
<protein>
    <submittedName>
        <fullName evidence="1">Uncharacterized protein</fullName>
    </submittedName>
</protein>
<organism evidence="1 2">
    <name type="scientific">Candidatus Acidiferrum panamense</name>
    <dbReference type="NCBI Taxonomy" id="2741543"/>
    <lineage>
        <taxon>Bacteria</taxon>
        <taxon>Pseudomonadati</taxon>
        <taxon>Acidobacteriota</taxon>
        <taxon>Terriglobia</taxon>
        <taxon>Candidatus Acidiferrales</taxon>
        <taxon>Candidatus Acidiferrum</taxon>
    </lineage>
</organism>
<dbReference type="EMBL" id="JACDQQ010000858">
    <property type="protein sequence ID" value="MBA0085096.1"/>
    <property type="molecule type" value="Genomic_DNA"/>
</dbReference>
<sequence length="82" mass="8213">MTPYTTGQACVSTVITANTAGTQICLTATNQPATPSVPTGSGFGLHTVTVGADTTANTLQIFDGTSTSGTLIFKMVTPTATT</sequence>
<dbReference type="AlphaFoldDB" id="A0A7V8SWP3"/>
<gene>
    <name evidence="1" type="ORF">HRJ53_08875</name>
</gene>
<dbReference type="Proteomes" id="UP000567293">
    <property type="component" value="Unassembled WGS sequence"/>
</dbReference>
<comment type="caution">
    <text evidence="1">The sequence shown here is derived from an EMBL/GenBank/DDBJ whole genome shotgun (WGS) entry which is preliminary data.</text>
</comment>
<feature type="non-terminal residue" evidence="1">
    <location>
        <position position="82"/>
    </location>
</feature>